<evidence type="ECO:0000256" key="1">
    <source>
        <dbReference type="ARBA" id="ARBA00022737"/>
    </source>
</evidence>
<protein>
    <recommendedName>
        <fullName evidence="2">SAM domain-containing protein</fullName>
    </recommendedName>
</protein>
<reference evidence="3 4" key="1">
    <citation type="submission" date="2024-09" db="EMBL/GenBank/DDBJ databases">
        <title>Chromosome-scale assembly of Riccia sorocarpa.</title>
        <authorList>
            <person name="Paukszto L."/>
        </authorList>
    </citation>
    <scope>NUCLEOTIDE SEQUENCE [LARGE SCALE GENOMIC DNA]</scope>
    <source>
        <strain evidence="3">LP-2024</strain>
        <tissue evidence="3">Aerial parts of the thallus</tissue>
    </source>
</reference>
<evidence type="ECO:0000313" key="4">
    <source>
        <dbReference type="Proteomes" id="UP001633002"/>
    </source>
</evidence>
<dbReference type="PANTHER" id="PTHR10627">
    <property type="entry name" value="SCP160"/>
    <property type="match status" value="1"/>
</dbReference>
<dbReference type="InterPro" id="IPR013761">
    <property type="entry name" value="SAM/pointed_sf"/>
</dbReference>
<dbReference type="PROSITE" id="PS50105">
    <property type="entry name" value="SAM_DOMAIN"/>
    <property type="match status" value="1"/>
</dbReference>
<comment type="caution">
    <text evidence="3">The sequence shown here is derived from an EMBL/GenBank/DDBJ whole genome shotgun (WGS) entry which is preliminary data.</text>
</comment>
<dbReference type="InterPro" id="IPR001660">
    <property type="entry name" value="SAM"/>
</dbReference>
<dbReference type="Pfam" id="PF00536">
    <property type="entry name" value="SAM_1"/>
    <property type="match status" value="1"/>
</dbReference>
<keyword evidence="1" id="KW-0677">Repeat</keyword>
<dbReference type="PANTHER" id="PTHR10627:SF74">
    <property type="entry name" value="OS08G0526500 PROTEIN"/>
    <property type="match status" value="1"/>
</dbReference>
<keyword evidence="4" id="KW-1185">Reference proteome</keyword>
<name>A0ABD3HNB3_9MARC</name>
<feature type="domain" description="SAM" evidence="2">
    <location>
        <begin position="10"/>
        <end position="64"/>
    </location>
</feature>
<accession>A0ABD3HNB3</accession>
<dbReference type="Gene3D" id="1.10.150.50">
    <property type="entry name" value="Transcription Factor, Ets-1"/>
    <property type="match status" value="1"/>
</dbReference>
<sequence>MGGCIYYLKAGESTIAGLLQAPGLSKYLAIFQEEEVDMTALKHMKDDDLKELGIPMGPRKKILLAVSGSS</sequence>
<evidence type="ECO:0000259" key="2">
    <source>
        <dbReference type="PROSITE" id="PS50105"/>
    </source>
</evidence>
<gene>
    <name evidence="3" type="ORF">R1sor_005523</name>
</gene>
<dbReference type="EMBL" id="JBJQOH010000003">
    <property type="protein sequence ID" value="KAL3691872.1"/>
    <property type="molecule type" value="Genomic_DNA"/>
</dbReference>
<evidence type="ECO:0000313" key="3">
    <source>
        <dbReference type="EMBL" id="KAL3691872.1"/>
    </source>
</evidence>
<organism evidence="3 4">
    <name type="scientific">Riccia sorocarpa</name>
    <dbReference type="NCBI Taxonomy" id="122646"/>
    <lineage>
        <taxon>Eukaryota</taxon>
        <taxon>Viridiplantae</taxon>
        <taxon>Streptophyta</taxon>
        <taxon>Embryophyta</taxon>
        <taxon>Marchantiophyta</taxon>
        <taxon>Marchantiopsida</taxon>
        <taxon>Marchantiidae</taxon>
        <taxon>Marchantiales</taxon>
        <taxon>Ricciaceae</taxon>
        <taxon>Riccia</taxon>
    </lineage>
</organism>
<dbReference type="AlphaFoldDB" id="A0ABD3HNB3"/>
<dbReference type="SMART" id="SM00454">
    <property type="entry name" value="SAM"/>
    <property type="match status" value="1"/>
</dbReference>
<proteinExistence type="predicted"/>
<dbReference type="SUPFAM" id="SSF47769">
    <property type="entry name" value="SAM/Pointed domain"/>
    <property type="match status" value="1"/>
</dbReference>
<dbReference type="Proteomes" id="UP001633002">
    <property type="component" value="Unassembled WGS sequence"/>
</dbReference>